<proteinExistence type="predicted"/>
<evidence type="ECO:0000313" key="1">
    <source>
        <dbReference type="EMBL" id="TRY77165.1"/>
    </source>
</evidence>
<comment type="caution">
    <text evidence="1">The sequence shown here is derived from an EMBL/GenBank/DDBJ whole genome shotgun (WGS) entry which is preliminary data.</text>
</comment>
<protein>
    <submittedName>
        <fullName evidence="1">Uncharacterized protein</fullName>
    </submittedName>
</protein>
<sequence>MPTDCLCGKVRSVCSRDEEEEPEEVVLYKLIEFEVRSSLLSIGRVVKDPGVKCEHRKELVPNVDGWWSAAQLEHGLNLDEREIITSIVHFEQ</sequence>
<evidence type="ECO:0000313" key="2">
    <source>
        <dbReference type="Proteomes" id="UP000318571"/>
    </source>
</evidence>
<dbReference type="Proteomes" id="UP000318571">
    <property type="component" value="Chromosome 5"/>
</dbReference>
<organism evidence="1 2">
    <name type="scientific">Tigriopus californicus</name>
    <name type="common">Marine copepod</name>
    <dbReference type="NCBI Taxonomy" id="6832"/>
    <lineage>
        <taxon>Eukaryota</taxon>
        <taxon>Metazoa</taxon>
        <taxon>Ecdysozoa</taxon>
        <taxon>Arthropoda</taxon>
        <taxon>Crustacea</taxon>
        <taxon>Multicrustacea</taxon>
        <taxon>Hexanauplia</taxon>
        <taxon>Copepoda</taxon>
        <taxon>Harpacticoida</taxon>
        <taxon>Harpacticidae</taxon>
        <taxon>Tigriopus</taxon>
    </lineage>
</organism>
<gene>
    <name evidence="1" type="ORF">TCAL_15991</name>
</gene>
<accession>A0A553PHL4</accession>
<dbReference type="AlphaFoldDB" id="A0A553PHL4"/>
<dbReference type="EMBL" id="VCGU01000004">
    <property type="protein sequence ID" value="TRY77165.1"/>
    <property type="molecule type" value="Genomic_DNA"/>
</dbReference>
<reference evidence="1 2" key="1">
    <citation type="journal article" date="2018" name="Nat. Ecol. Evol.">
        <title>Genomic signatures of mitonuclear coevolution across populations of Tigriopus californicus.</title>
        <authorList>
            <person name="Barreto F.S."/>
            <person name="Watson E.T."/>
            <person name="Lima T.G."/>
            <person name="Willett C.S."/>
            <person name="Edmands S."/>
            <person name="Li W."/>
            <person name="Burton R.S."/>
        </authorList>
    </citation>
    <scope>NUCLEOTIDE SEQUENCE [LARGE SCALE GENOMIC DNA]</scope>
    <source>
        <strain evidence="1 2">San Diego</strain>
    </source>
</reference>
<name>A0A553PHL4_TIGCA</name>
<keyword evidence="2" id="KW-1185">Reference proteome</keyword>